<gene>
    <name evidence="1" type="ORF">SMTD_LOCUS19043</name>
</gene>
<protein>
    <submittedName>
        <fullName evidence="1">Uncharacterized protein</fullName>
    </submittedName>
</protein>
<reference evidence="1 2" key="1">
    <citation type="submission" date="2018-11" db="EMBL/GenBank/DDBJ databases">
        <authorList>
            <consortium name="Pathogen Informatics"/>
        </authorList>
    </citation>
    <scope>NUCLEOTIDE SEQUENCE [LARGE SCALE GENOMIC DNA]</scope>
    <source>
        <strain>Denwood</strain>
        <strain evidence="2">Zambia</strain>
    </source>
</reference>
<dbReference type="AlphaFoldDB" id="A0A183PXF7"/>
<dbReference type="EMBL" id="UZAL01041569">
    <property type="protein sequence ID" value="VDP78707.1"/>
    <property type="molecule type" value="Genomic_DNA"/>
</dbReference>
<keyword evidence="2" id="KW-1185">Reference proteome</keyword>
<dbReference type="Proteomes" id="UP000269396">
    <property type="component" value="Unassembled WGS sequence"/>
</dbReference>
<organism evidence="1 2">
    <name type="scientific">Schistosoma mattheei</name>
    <dbReference type="NCBI Taxonomy" id="31246"/>
    <lineage>
        <taxon>Eukaryota</taxon>
        <taxon>Metazoa</taxon>
        <taxon>Spiralia</taxon>
        <taxon>Lophotrochozoa</taxon>
        <taxon>Platyhelminthes</taxon>
        <taxon>Trematoda</taxon>
        <taxon>Digenea</taxon>
        <taxon>Strigeidida</taxon>
        <taxon>Schistosomatoidea</taxon>
        <taxon>Schistosomatidae</taxon>
        <taxon>Schistosoma</taxon>
    </lineage>
</organism>
<evidence type="ECO:0000313" key="2">
    <source>
        <dbReference type="Proteomes" id="UP000269396"/>
    </source>
</evidence>
<name>A0A183PXF7_9TREM</name>
<evidence type="ECO:0000313" key="1">
    <source>
        <dbReference type="EMBL" id="VDP78707.1"/>
    </source>
</evidence>
<proteinExistence type="predicted"/>
<accession>A0A183PXF7</accession>
<sequence>MDSPVSLTKNSQGMYEEISSLISNSQHPQMGSLCPVIPNIDTSMGRTTTLGSKDFKFLNEIMDSILPVSTIKSRHEPNGVYSRF</sequence>